<keyword evidence="3" id="KW-1185">Reference proteome</keyword>
<dbReference type="NCBIfam" id="TIGR00229">
    <property type="entry name" value="sensory_box"/>
    <property type="match status" value="1"/>
</dbReference>
<dbReference type="InterPro" id="IPR000014">
    <property type="entry name" value="PAS"/>
</dbReference>
<comment type="caution">
    <text evidence="2">The sequence shown here is derived from an EMBL/GenBank/DDBJ whole genome shotgun (WGS) entry which is preliminary data.</text>
</comment>
<name>A0ABT9ECJ1_9PROT</name>
<dbReference type="InterPro" id="IPR035965">
    <property type="entry name" value="PAS-like_dom_sf"/>
</dbReference>
<evidence type="ECO:0000259" key="1">
    <source>
        <dbReference type="PROSITE" id="PS50112"/>
    </source>
</evidence>
<dbReference type="Pfam" id="PF08447">
    <property type="entry name" value="PAS_3"/>
    <property type="match status" value="1"/>
</dbReference>
<accession>A0ABT9ECJ1</accession>
<organism evidence="2 3">
    <name type="scientific">Paracraurococcus lichenis</name>
    <dbReference type="NCBI Taxonomy" id="3064888"/>
    <lineage>
        <taxon>Bacteria</taxon>
        <taxon>Pseudomonadati</taxon>
        <taxon>Pseudomonadota</taxon>
        <taxon>Alphaproteobacteria</taxon>
        <taxon>Acetobacterales</taxon>
        <taxon>Roseomonadaceae</taxon>
        <taxon>Paracraurococcus</taxon>
    </lineage>
</organism>
<dbReference type="InterPro" id="IPR013655">
    <property type="entry name" value="PAS_fold_3"/>
</dbReference>
<dbReference type="CDD" id="cd00130">
    <property type="entry name" value="PAS"/>
    <property type="match status" value="1"/>
</dbReference>
<sequence length="185" mass="20930">MTAAATLAEKLHMSRTSITPSGRESPFGEDEIIVTKTDLQGRLTYANDVFLRVSKYRARDVLGRPHSLVRHPEMPRCVFELLWQTLRDGGEFFGYVVNLASDGDHYWVFAHATPSRDAHGNVVGYHSSRRPDPAQIARIKPVYDRLLRAEAAAPDRKTGQRRGADELHGFLRDSGTDYERFVFSL</sequence>
<dbReference type="RefSeq" id="WP_305108776.1">
    <property type="nucleotide sequence ID" value="NZ_JAUTWS010000137.1"/>
</dbReference>
<evidence type="ECO:0000313" key="2">
    <source>
        <dbReference type="EMBL" id="MDO9713928.1"/>
    </source>
</evidence>
<gene>
    <name evidence="2" type="ORF">Q7A36_36820</name>
</gene>
<dbReference type="Gene3D" id="3.30.450.20">
    <property type="entry name" value="PAS domain"/>
    <property type="match status" value="1"/>
</dbReference>
<reference evidence="2 3" key="1">
    <citation type="submission" date="2023-08" db="EMBL/GenBank/DDBJ databases">
        <title>The draft genome sequence of Paracraurococcus sp. LOR1-02.</title>
        <authorList>
            <person name="Kingkaew E."/>
            <person name="Tanasupawat S."/>
        </authorList>
    </citation>
    <scope>NUCLEOTIDE SEQUENCE [LARGE SCALE GENOMIC DNA]</scope>
    <source>
        <strain evidence="2 3">LOR1-02</strain>
    </source>
</reference>
<dbReference type="SUPFAM" id="SSF55785">
    <property type="entry name" value="PYP-like sensor domain (PAS domain)"/>
    <property type="match status" value="1"/>
</dbReference>
<proteinExistence type="predicted"/>
<evidence type="ECO:0000313" key="3">
    <source>
        <dbReference type="Proteomes" id="UP001243009"/>
    </source>
</evidence>
<dbReference type="Proteomes" id="UP001243009">
    <property type="component" value="Unassembled WGS sequence"/>
</dbReference>
<feature type="domain" description="PAS" evidence="1">
    <location>
        <begin position="38"/>
        <end position="89"/>
    </location>
</feature>
<dbReference type="PROSITE" id="PS50112">
    <property type="entry name" value="PAS"/>
    <property type="match status" value="1"/>
</dbReference>
<dbReference type="EMBL" id="JAUTWS010000137">
    <property type="protein sequence ID" value="MDO9713928.1"/>
    <property type="molecule type" value="Genomic_DNA"/>
</dbReference>
<protein>
    <submittedName>
        <fullName evidence="2">PAS domain-containing protein</fullName>
    </submittedName>
</protein>